<evidence type="ECO:0000313" key="5">
    <source>
        <dbReference type="EMBL" id="QFZ24264.1"/>
    </source>
</evidence>
<dbReference type="AlphaFoldDB" id="A0A5Q0HE60"/>
<sequence>MAGAVTALPLRRGRRVFLVTSAFNRKPWIVELMQHVHGTLNRNGLDLVLKAPEHDYDAAAQAHHLRHLARSRRDYLGGLVVATEVHRLRPELVEFCADFRAPVVFLDIEPFDDEADYPPNTAFVGYLPADIGVLAGQWLADHFTRHGVRRPHLLILAGLEQVDRQRCCAEVLRSRVDGVSIVVDDSCAFQRSRARDAVQAHVRELDARDGRLDAVFCTDDEMALGAVDALRGTHSPTTGDTVIIGVDGAPEALALIDNGTGPLRATVVQDSRRLAESAIHVLERMRRGRATPKQTALRPEVHQAK</sequence>
<evidence type="ECO:0000256" key="3">
    <source>
        <dbReference type="ARBA" id="ARBA00023163"/>
    </source>
</evidence>
<name>A0A5Q0HE60_SACSY</name>
<dbReference type="Proteomes" id="UP000325787">
    <property type="component" value="Chromosome"/>
</dbReference>
<feature type="domain" description="Periplasmic binding protein" evidence="4">
    <location>
        <begin position="27"/>
        <end position="288"/>
    </location>
</feature>
<organism evidence="5 6">
    <name type="scientific">Saccharothrix syringae</name>
    <name type="common">Nocardiopsis syringae</name>
    <dbReference type="NCBI Taxonomy" id="103733"/>
    <lineage>
        <taxon>Bacteria</taxon>
        <taxon>Bacillati</taxon>
        <taxon>Actinomycetota</taxon>
        <taxon>Actinomycetes</taxon>
        <taxon>Pseudonocardiales</taxon>
        <taxon>Pseudonocardiaceae</taxon>
        <taxon>Saccharothrix</taxon>
    </lineage>
</organism>
<dbReference type="EMBL" id="CP034550">
    <property type="protein sequence ID" value="QFZ24264.1"/>
    <property type="molecule type" value="Genomic_DNA"/>
</dbReference>
<dbReference type="OrthoDB" id="9813037at2"/>
<dbReference type="Pfam" id="PF13407">
    <property type="entry name" value="Peripla_BP_4"/>
    <property type="match status" value="1"/>
</dbReference>
<keyword evidence="6" id="KW-1185">Reference proteome</keyword>
<keyword evidence="1" id="KW-0805">Transcription regulation</keyword>
<dbReference type="GO" id="GO:0000976">
    <property type="term" value="F:transcription cis-regulatory region binding"/>
    <property type="evidence" value="ECO:0007669"/>
    <property type="project" value="TreeGrafter"/>
</dbReference>
<dbReference type="KEGG" id="ssyi:EKG83_15785"/>
<evidence type="ECO:0000256" key="1">
    <source>
        <dbReference type="ARBA" id="ARBA00023015"/>
    </source>
</evidence>
<gene>
    <name evidence="5" type="ORF">EKG83_15785</name>
</gene>
<dbReference type="SUPFAM" id="SSF53822">
    <property type="entry name" value="Periplasmic binding protein-like I"/>
    <property type="match status" value="1"/>
</dbReference>
<dbReference type="GO" id="GO:0003700">
    <property type="term" value="F:DNA-binding transcription factor activity"/>
    <property type="evidence" value="ECO:0007669"/>
    <property type="project" value="TreeGrafter"/>
</dbReference>
<reference evidence="6" key="1">
    <citation type="journal article" date="2021" name="Curr. Microbiol.">
        <title>Complete genome of nocamycin-producing strain Saccharothrix syringae NRRL B-16468 reveals the biosynthetic potential for secondary metabolites.</title>
        <authorList>
            <person name="Mo X."/>
            <person name="Yang S."/>
        </authorList>
    </citation>
    <scope>NUCLEOTIDE SEQUENCE [LARGE SCALE GENOMIC DNA]</scope>
    <source>
        <strain evidence="6">ATCC 51364 / DSM 43886 / JCM 6844 / KCTC 9398 / NBRC 14523 / NRRL B-16468 / INA 2240</strain>
    </source>
</reference>
<accession>A0A5Q0HE60</accession>
<keyword evidence="2" id="KW-0238">DNA-binding</keyword>
<protein>
    <submittedName>
        <fullName evidence="5">Sugar ABC transporter substrate-binding protein</fullName>
    </submittedName>
</protein>
<dbReference type="PANTHER" id="PTHR30146">
    <property type="entry name" value="LACI-RELATED TRANSCRIPTIONAL REPRESSOR"/>
    <property type="match status" value="1"/>
</dbReference>
<evidence type="ECO:0000259" key="4">
    <source>
        <dbReference type="Pfam" id="PF13407"/>
    </source>
</evidence>
<dbReference type="CDD" id="cd01536">
    <property type="entry name" value="PBP1_ABC_sugar_binding-like"/>
    <property type="match status" value="1"/>
</dbReference>
<keyword evidence="3" id="KW-0804">Transcription</keyword>
<evidence type="ECO:0000256" key="2">
    <source>
        <dbReference type="ARBA" id="ARBA00023125"/>
    </source>
</evidence>
<dbReference type="Gene3D" id="3.40.50.2300">
    <property type="match status" value="2"/>
</dbReference>
<evidence type="ECO:0000313" key="6">
    <source>
        <dbReference type="Proteomes" id="UP000325787"/>
    </source>
</evidence>
<dbReference type="InterPro" id="IPR025997">
    <property type="entry name" value="SBP_2_dom"/>
</dbReference>
<dbReference type="PANTHER" id="PTHR30146:SF109">
    <property type="entry name" value="HTH-TYPE TRANSCRIPTIONAL REGULATOR GALS"/>
    <property type="match status" value="1"/>
</dbReference>
<dbReference type="InterPro" id="IPR028082">
    <property type="entry name" value="Peripla_BP_I"/>
</dbReference>
<proteinExistence type="predicted"/>